<dbReference type="InterPro" id="IPR003736">
    <property type="entry name" value="PAAI_dom"/>
</dbReference>
<evidence type="ECO:0000313" key="4">
    <source>
        <dbReference type="EMBL" id="AVO34838.1"/>
    </source>
</evidence>
<evidence type="ECO:0000256" key="2">
    <source>
        <dbReference type="ARBA" id="ARBA00022801"/>
    </source>
</evidence>
<feature type="domain" description="Thioesterase" evidence="3">
    <location>
        <begin position="41"/>
        <end position="120"/>
    </location>
</feature>
<evidence type="ECO:0000259" key="3">
    <source>
        <dbReference type="Pfam" id="PF03061"/>
    </source>
</evidence>
<reference evidence="4 5" key="1">
    <citation type="submission" date="2018-03" db="EMBL/GenBank/DDBJ databases">
        <title>Genome sequencing of Ottowia sp.</title>
        <authorList>
            <person name="Kim S.-J."/>
            <person name="Heo J."/>
            <person name="Kwon S.-W."/>
        </authorList>
    </citation>
    <scope>NUCLEOTIDE SEQUENCE [LARGE SCALE GENOMIC DNA]</scope>
    <source>
        <strain evidence="4 5">KADR8-3</strain>
    </source>
</reference>
<accession>A0A2S0MG28</accession>
<proteinExistence type="inferred from homology"/>
<dbReference type="Proteomes" id="UP000239709">
    <property type="component" value="Chromosome"/>
</dbReference>
<dbReference type="InterPro" id="IPR039298">
    <property type="entry name" value="ACOT13"/>
</dbReference>
<dbReference type="Pfam" id="PF03061">
    <property type="entry name" value="4HBT"/>
    <property type="match status" value="1"/>
</dbReference>
<dbReference type="InterPro" id="IPR029069">
    <property type="entry name" value="HotDog_dom_sf"/>
</dbReference>
<evidence type="ECO:0000313" key="5">
    <source>
        <dbReference type="Proteomes" id="UP000239709"/>
    </source>
</evidence>
<evidence type="ECO:0000256" key="1">
    <source>
        <dbReference type="ARBA" id="ARBA00008324"/>
    </source>
</evidence>
<organism evidence="4 5">
    <name type="scientific">Ottowia oryzae</name>
    <dbReference type="NCBI Taxonomy" id="2109914"/>
    <lineage>
        <taxon>Bacteria</taxon>
        <taxon>Pseudomonadati</taxon>
        <taxon>Pseudomonadota</taxon>
        <taxon>Betaproteobacteria</taxon>
        <taxon>Burkholderiales</taxon>
        <taxon>Comamonadaceae</taxon>
        <taxon>Ottowia</taxon>
    </lineage>
</organism>
<dbReference type="Gene3D" id="3.10.129.10">
    <property type="entry name" value="Hotdog Thioesterase"/>
    <property type="match status" value="1"/>
</dbReference>
<dbReference type="RefSeq" id="WP_106703388.1">
    <property type="nucleotide sequence ID" value="NZ_CP027666.1"/>
</dbReference>
<dbReference type="InterPro" id="IPR006683">
    <property type="entry name" value="Thioestr_dom"/>
</dbReference>
<gene>
    <name evidence="4" type="ORF">C6570_11810</name>
</gene>
<dbReference type="KEGG" id="otk:C6570_11810"/>
<dbReference type="EMBL" id="CP027666">
    <property type="protein sequence ID" value="AVO34838.1"/>
    <property type="molecule type" value="Genomic_DNA"/>
</dbReference>
<comment type="similarity">
    <text evidence="1">Belongs to the thioesterase PaaI family.</text>
</comment>
<dbReference type="GO" id="GO:0047617">
    <property type="term" value="F:fatty acyl-CoA hydrolase activity"/>
    <property type="evidence" value="ECO:0007669"/>
    <property type="project" value="InterPro"/>
</dbReference>
<dbReference type="NCBIfam" id="TIGR00369">
    <property type="entry name" value="unchar_dom_1"/>
    <property type="match status" value="1"/>
</dbReference>
<sequence length="145" mass="15350">MSLDFGVVIPFVDHLGMTLERFDGGEATLHLLPRPEHRNSHGVVHGGVVMTLLDVALATAARSVDPSMGVVTIEMKTSFVRPAPADEAHALVAHGKLLHRTRSMAFVEGSVLDAQGQLCAHATGTFKYVPSRAAQQGGAGRISTD</sequence>
<dbReference type="AlphaFoldDB" id="A0A2S0MG28"/>
<dbReference type="CDD" id="cd03443">
    <property type="entry name" value="PaaI_thioesterase"/>
    <property type="match status" value="1"/>
</dbReference>
<keyword evidence="2" id="KW-0378">Hydrolase</keyword>
<keyword evidence="5" id="KW-1185">Reference proteome</keyword>
<dbReference type="OrthoDB" id="4717506at2"/>
<dbReference type="PANTHER" id="PTHR21660:SF1">
    <property type="entry name" value="ACYL-COENZYME A THIOESTERASE 13"/>
    <property type="match status" value="1"/>
</dbReference>
<dbReference type="SUPFAM" id="SSF54637">
    <property type="entry name" value="Thioesterase/thiol ester dehydrase-isomerase"/>
    <property type="match status" value="1"/>
</dbReference>
<dbReference type="PANTHER" id="PTHR21660">
    <property type="entry name" value="THIOESTERASE SUPERFAMILY MEMBER-RELATED"/>
    <property type="match status" value="1"/>
</dbReference>
<name>A0A2S0MG28_9BURK</name>
<protein>
    <submittedName>
        <fullName evidence="4">PaaI family thioesterase</fullName>
    </submittedName>
</protein>